<evidence type="ECO:0000313" key="2">
    <source>
        <dbReference type="EMBL" id="CAB4699896.1"/>
    </source>
</evidence>
<accession>A0A6J6PN16</accession>
<sequence length="54" mass="5673">MPATDALPESGVSKVVSIRTTVVLPAPLGPRTLKTVPSSTSRLKPSRALTSPFR</sequence>
<name>A0A6J6PN16_9ZZZZ</name>
<organism evidence="2">
    <name type="scientific">freshwater metagenome</name>
    <dbReference type="NCBI Taxonomy" id="449393"/>
    <lineage>
        <taxon>unclassified sequences</taxon>
        <taxon>metagenomes</taxon>
        <taxon>ecological metagenomes</taxon>
    </lineage>
</organism>
<evidence type="ECO:0000256" key="1">
    <source>
        <dbReference type="SAM" id="MobiDB-lite"/>
    </source>
</evidence>
<dbReference type="AntiFam" id="ANF00112">
    <property type="entry name" value="Shadow ORF (opposite phnC)"/>
</dbReference>
<evidence type="ECO:0000313" key="3">
    <source>
        <dbReference type="EMBL" id="CAB4906268.1"/>
    </source>
</evidence>
<dbReference type="EMBL" id="CAFBMI010000108">
    <property type="protein sequence ID" value="CAB4906268.1"/>
    <property type="molecule type" value="Genomic_DNA"/>
</dbReference>
<gene>
    <name evidence="2" type="ORF">UFOPK2589_00779</name>
    <name evidence="3" type="ORF">UFOPK3558_00959</name>
</gene>
<proteinExistence type="predicted"/>
<reference evidence="2" key="1">
    <citation type="submission" date="2020-05" db="EMBL/GenBank/DDBJ databases">
        <authorList>
            <person name="Chiriac C."/>
            <person name="Salcher M."/>
            <person name="Ghai R."/>
            <person name="Kavagutti S V."/>
        </authorList>
    </citation>
    <scope>NUCLEOTIDE SEQUENCE</scope>
</reference>
<feature type="region of interest" description="Disordered" evidence="1">
    <location>
        <begin position="29"/>
        <end position="54"/>
    </location>
</feature>
<dbReference type="EMBL" id="CAEZXT010000044">
    <property type="protein sequence ID" value="CAB4699896.1"/>
    <property type="molecule type" value="Genomic_DNA"/>
</dbReference>
<dbReference type="AlphaFoldDB" id="A0A6J6PN16"/>
<protein>
    <submittedName>
        <fullName evidence="2">Unannotated protein</fullName>
    </submittedName>
</protein>